<dbReference type="PANTHER" id="PTHR11999:SF70">
    <property type="entry name" value="MIP05841P"/>
    <property type="match status" value="1"/>
</dbReference>
<dbReference type="GO" id="GO:0005737">
    <property type="term" value="C:cytoplasm"/>
    <property type="evidence" value="ECO:0007669"/>
    <property type="project" value="TreeGrafter"/>
</dbReference>
<evidence type="ECO:0000313" key="4">
    <source>
        <dbReference type="Proteomes" id="UP001275084"/>
    </source>
</evidence>
<dbReference type="GO" id="GO:0016831">
    <property type="term" value="F:carboxy-lyase activity"/>
    <property type="evidence" value="ECO:0007669"/>
    <property type="project" value="UniProtKB-KW"/>
</dbReference>
<keyword evidence="1" id="KW-0210">Decarboxylase</keyword>
<protein>
    <submittedName>
        <fullName evidence="3">Uncharacterized protein</fullName>
    </submittedName>
</protein>
<evidence type="ECO:0000313" key="3">
    <source>
        <dbReference type="EMBL" id="KAK3352975.1"/>
    </source>
</evidence>
<dbReference type="InterPro" id="IPR015424">
    <property type="entry name" value="PyrdxlP-dep_Trfase"/>
</dbReference>
<reference evidence="3" key="2">
    <citation type="submission" date="2023-06" db="EMBL/GenBank/DDBJ databases">
        <authorList>
            <consortium name="Lawrence Berkeley National Laboratory"/>
            <person name="Haridas S."/>
            <person name="Hensen N."/>
            <person name="Bonometti L."/>
            <person name="Westerberg I."/>
            <person name="Brannstrom I.O."/>
            <person name="Guillou S."/>
            <person name="Cros-Aarteil S."/>
            <person name="Calhoun S."/>
            <person name="Kuo A."/>
            <person name="Mondo S."/>
            <person name="Pangilinan J."/>
            <person name="Riley R."/>
            <person name="Labutti K."/>
            <person name="Andreopoulos B."/>
            <person name="Lipzen A."/>
            <person name="Chen C."/>
            <person name="Yanf M."/>
            <person name="Daum C."/>
            <person name="Ng V."/>
            <person name="Clum A."/>
            <person name="Steindorff A."/>
            <person name="Ohm R."/>
            <person name="Martin F."/>
            <person name="Silar P."/>
            <person name="Natvig D."/>
            <person name="Lalanne C."/>
            <person name="Gautier V."/>
            <person name="Ament-Velasquez S.L."/>
            <person name="Kruys A."/>
            <person name="Hutchinson M.I."/>
            <person name="Powell A.J."/>
            <person name="Barry K."/>
            <person name="Miller A.N."/>
            <person name="Grigoriev I.V."/>
            <person name="Debuchy R."/>
            <person name="Gladieux P."/>
            <person name="Thoren M.H."/>
            <person name="Johannesson H."/>
        </authorList>
    </citation>
    <scope>NUCLEOTIDE SEQUENCE</scope>
    <source>
        <strain evidence="3">CBS 955.72</strain>
    </source>
</reference>
<dbReference type="AlphaFoldDB" id="A0AAJ0MDZ7"/>
<keyword evidence="4" id="KW-1185">Reference proteome</keyword>
<organism evidence="3 4">
    <name type="scientific">Lasiosphaeria hispida</name>
    <dbReference type="NCBI Taxonomy" id="260671"/>
    <lineage>
        <taxon>Eukaryota</taxon>
        <taxon>Fungi</taxon>
        <taxon>Dikarya</taxon>
        <taxon>Ascomycota</taxon>
        <taxon>Pezizomycotina</taxon>
        <taxon>Sordariomycetes</taxon>
        <taxon>Sordariomycetidae</taxon>
        <taxon>Sordariales</taxon>
        <taxon>Lasiosphaeriaceae</taxon>
        <taxon>Lasiosphaeria</taxon>
    </lineage>
</organism>
<dbReference type="Proteomes" id="UP001275084">
    <property type="component" value="Unassembled WGS sequence"/>
</dbReference>
<sequence length="90" mass="10052">MVYRPKGQKGKKTAEAATKMDSKEFREAAVSSIDEIISYYDNIGERNVVSTVEPGYLRKLLPSEAPADGEPWSDIQQDIEGKILPGITHW</sequence>
<dbReference type="InterPro" id="IPR010977">
    <property type="entry name" value="Aromatic_deC"/>
</dbReference>
<dbReference type="SUPFAM" id="SSF53383">
    <property type="entry name" value="PLP-dependent transferases"/>
    <property type="match status" value="1"/>
</dbReference>
<reference evidence="3" key="1">
    <citation type="journal article" date="2023" name="Mol. Phylogenet. Evol.">
        <title>Genome-scale phylogeny and comparative genomics of the fungal order Sordariales.</title>
        <authorList>
            <person name="Hensen N."/>
            <person name="Bonometti L."/>
            <person name="Westerberg I."/>
            <person name="Brannstrom I.O."/>
            <person name="Guillou S."/>
            <person name="Cros-Aarteil S."/>
            <person name="Calhoun S."/>
            <person name="Haridas S."/>
            <person name="Kuo A."/>
            <person name="Mondo S."/>
            <person name="Pangilinan J."/>
            <person name="Riley R."/>
            <person name="LaButti K."/>
            <person name="Andreopoulos B."/>
            <person name="Lipzen A."/>
            <person name="Chen C."/>
            <person name="Yan M."/>
            <person name="Daum C."/>
            <person name="Ng V."/>
            <person name="Clum A."/>
            <person name="Steindorff A."/>
            <person name="Ohm R.A."/>
            <person name="Martin F."/>
            <person name="Silar P."/>
            <person name="Natvig D.O."/>
            <person name="Lalanne C."/>
            <person name="Gautier V."/>
            <person name="Ament-Velasquez S.L."/>
            <person name="Kruys A."/>
            <person name="Hutchinson M.I."/>
            <person name="Powell A.J."/>
            <person name="Barry K."/>
            <person name="Miller A.N."/>
            <person name="Grigoriev I.V."/>
            <person name="Debuchy R."/>
            <person name="Gladieux P."/>
            <person name="Hiltunen Thoren M."/>
            <person name="Johannesson H."/>
        </authorList>
    </citation>
    <scope>NUCLEOTIDE SEQUENCE</scope>
    <source>
        <strain evidence="3">CBS 955.72</strain>
    </source>
</reference>
<proteinExistence type="predicted"/>
<evidence type="ECO:0000313" key="2">
    <source>
        <dbReference type="EMBL" id="KAK3338622.1"/>
    </source>
</evidence>
<dbReference type="EMBL" id="JAUIQD010000016">
    <property type="protein sequence ID" value="KAK3338622.1"/>
    <property type="molecule type" value="Genomic_DNA"/>
</dbReference>
<evidence type="ECO:0000256" key="1">
    <source>
        <dbReference type="ARBA" id="ARBA00022793"/>
    </source>
</evidence>
<comment type="caution">
    <text evidence="3">The sequence shown here is derived from an EMBL/GenBank/DDBJ whole genome shotgun (WGS) entry which is preliminary data.</text>
</comment>
<dbReference type="Gene3D" id="1.20.1340.10">
    <property type="entry name" value="dopa decarboxylase, N-terminal domain"/>
    <property type="match status" value="1"/>
</dbReference>
<accession>A0AAJ0MDZ7</accession>
<dbReference type="PRINTS" id="PR00800">
    <property type="entry name" value="YHDCRBOXLASE"/>
</dbReference>
<dbReference type="PANTHER" id="PTHR11999">
    <property type="entry name" value="GROUP II PYRIDOXAL-5-PHOSPHATE DECARBOXYLASE"/>
    <property type="match status" value="1"/>
</dbReference>
<dbReference type="GO" id="GO:0006520">
    <property type="term" value="P:amino acid metabolic process"/>
    <property type="evidence" value="ECO:0007669"/>
    <property type="project" value="InterPro"/>
</dbReference>
<dbReference type="EMBL" id="JAUIQD010000004">
    <property type="protein sequence ID" value="KAK3352975.1"/>
    <property type="molecule type" value="Genomic_DNA"/>
</dbReference>
<name>A0AAJ0MDZ7_9PEZI</name>
<keyword evidence="1" id="KW-0456">Lyase</keyword>
<gene>
    <name evidence="3" type="ORF">B0T25DRAFT_543271</name>
    <name evidence="2" type="ORF">B0T25DRAFT_561238</name>
</gene>